<dbReference type="AlphaFoldDB" id="A0A1W0XEE9"/>
<dbReference type="EMBL" id="MTYJ01000002">
    <property type="protein sequence ID" value="OQV25846.1"/>
    <property type="molecule type" value="Genomic_DNA"/>
</dbReference>
<name>A0A1W0XEE9_HYPEX</name>
<sequence>MFGPNNSPAVQFTLANFSHTEIRHYVRPNSTPTVCRVCPVGGLTVVDDRQIAPQENQPSVILNDSPLHPPRSSTGQTDFPLDEQTAALLFHRLPYERTIRHIDGPKAACWLVSVVSQ</sequence>
<proteinExistence type="predicted"/>
<organism evidence="2 3">
    <name type="scientific">Hypsibius exemplaris</name>
    <name type="common">Freshwater tardigrade</name>
    <dbReference type="NCBI Taxonomy" id="2072580"/>
    <lineage>
        <taxon>Eukaryota</taxon>
        <taxon>Metazoa</taxon>
        <taxon>Ecdysozoa</taxon>
        <taxon>Tardigrada</taxon>
        <taxon>Eutardigrada</taxon>
        <taxon>Parachela</taxon>
        <taxon>Hypsibioidea</taxon>
        <taxon>Hypsibiidae</taxon>
        <taxon>Hypsibius</taxon>
    </lineage>
</organism>
<evidence type="ECO:0000313" key="2">
    <source>
        <dbReference type="EMBL" id="OQV25846.1"/>
    </source>
</evidence>
<evidence type="ECO:0000256" key="1">
    <source>
        <dbReference type="SAM" id="MobiDB-lite"/>
    </source>
</evidence>
<gene>
    <name evidence="2" type="ORF">BV898_00771</name>
</gene>
<dbReference type="Proteomes" id="UP000192578">
    <property type="component" value="Unassembled WGS sequence"/>
</dbReference>
<reference evidence="3" key="1">
    <citation type="submission" date="2017-01" db="EMBL/GenBank/DDBJ databases">
        <title>Comparative genomics of anhydrobiosis in the tardigrade Hypsibius dujardini.</title>
        <authorList>
            <person name="Yoshida Y."/>
            <person name="Koutsovoulos G."/>
            <person name="Laetsch D."/>
            <person name="Stevens L."/>
            <person name="Kumar S."/>
            <person name="Horikawa D."/>
            <person name="Ishino K."/>
            <person name="Komine S."/>
            <person name="Tomita M."/>
            <person name="Blaxter M."/>
            <person name="Arakawa K."/>
        </authorList>
    </citation>
    <scope>NUCLEOTIDE SEQUENCE [LARGE SCALE GENOMIC DNA]</scope>
    <source>
        <strain evidence="3">Z151</strain>
    </source>
</reference>
<comment type="caution">
    <text evidence="2">The sequence shown here is derived from an EMBL/GenBank/DDBJ whole genome shotgun (WGS) entry which is preliminary data.</text>
</comment>
<accession>A0A1W0XEE9</accession>
<keyword evidence="3" id="KW-1185">Reference proteome</keyword>
<protein>
    <submittedName>
        <fullName evidence="2">Uncharacterized protein</fullName>
    </submittedName>
</protein>
<evidence type="ECO:0000313" key="3">
    <source>
        <dbReference type="Proteomes" id="UP000192578"/>
    </source>
</evidence>
<feature type="region of interest" description="Disordered" evidence="1">
    <location>
        <begin position="54"/>
        <end position="79"/>
    </location>
</feature>